<protein>
    <submittedName>
        <fullName evidence="1">Uncharacterized protein</fullName>
    </submittedName>
</protein>
<organism evidence="1">
    <name type="scientific">marine sediment metagenome</name>
    <dbReference type="NCBI Taxonomy" id="412755"/>
    <lineage>
        <taxon>unclassified sequences</taxon>
        <taxon>metagenomes</taxon>
        <taxon>ecological metagenomes</taxon>
    </lineage>
</organism>
<accession>X1C5X5</accession>
<proteinExistence type="predicted"/>
<reference evidence="1" key="1">
    <citation type="journal article" date="2014" name="Front. Microbiol.">
        <title>High frequency of phylogenetically diverse reductive dehalogenase-homologous genes in deep subseafloor sedimentary metagenomes.</title>
        <authorList>
            <person name="Kawai M."/>
            <person name="Futagami T."/>
            <person name="Toyoda A."/>
            <person name="Takaki Y."/>
            <person name="Nishi S."/>
            <person name="Hori S."/>
            <person name="Arai W."/>
            <person name="Tsubouchi T."/>
            <person name="Morono Y."/>
            <person name="Uchiyama I."/>
            <person name="Ito T."/>
            <person name="Fujiyama A."/>
            <person name="Inagaki F."/>
            <person name="Takami H."/>
        </authorList>
    </citation>
    <scope>NUCLEOTIDE SEQUENCE</scope>
    <source>
        <strain evidence="1">Expedition CK06-06</strain>
    </source>
</reference>
<name>X1C5X5_9ZZZZ</name>
<evidence type="ECO:0000313" key="1">
    <source>
        <dbReference type="EMBL" id="GAH02767.1"/>
    </source>
</evidence>
<dbReference type="EMBL" id="BART01026931">
    <property type="protein sequence ID" value="GAH02767.1"/>
    <property type="molecule type" value="Genomic_DNA"/>
</dbReference>
<dbReference type="AlphaFoldDB" id="X1C5X5"/>
<sequence length="79" mass="9282">MHINRTFSLKLSTVEDLNEKVRPKLRSKFVDRAIQDRLNPQEIDTTVLGTRRLLAILHAREEVSDFLKRAIQLELKVEQ</sequence>
<gene>
    <name evidence="1" type="ORF">S01H4_47882</name>
</gene>
<comment type="caution">
    <text evidence="1">The sequence shown here is derived from an EMBL/GenBank/DDBJ whole genome shotgun (WGS) entry which is preliminary data.</text>
</comment>